<accession>A0A328P1A7</accession>
<reference evidence="2 3" key="1">
    <citation type="journal article" date="2018" name="Genet. Mol. Biol.">
        <title>The genome sequence of Dyella jiangningensis FCAV SCS01 from a lignocellulose-decomposing microbial consortium metagenome reveals potential for biotechnological applications.</title>
        <authorList>
            <person name="Desiderato J.G."/>
            <person name="Alvarenga D.O."/>
            <person name="Constancio M.T.L."/>
            <person name="Alves L.M.C."/>
            <person name="Varani A.M."/>
        </authorList>
    </citation>
    <scope>NUCLEOTIDE SEQUENCE [LARGE SCALE GENOMIC DNA]</scope>
    <source>
        <strain evidence="2 3">FCAV SCS01</strain>
    </source>
</reference>
<feature type="coiled-coil region" evidence="1">
    <location>
        <begin position="22"/>
        <end position="49"/>
    </location>
</feature>
<protein>
    <submittedName>
        <fullName evidence="2">Uncharacterized protein</fullName>
    </submittedName>
</protein>
<keyword evidence="3" id="KW-1185">Reference proteome</keyword>
<dbReference type="Proteomes" id="UP000248926">
    <property type="component" value="Unassembled WGS sequence"/>
</dbReference>
<evidence type="ECO:0000256" key="1">
    <source>
        <dbReference type="SAM" id="Coils"/>
    </source>
</evidence>
<name>A0A328P1A7_9GAMM</name>
<proteinExistence type="predicted"/>
<dbReference type="EMBL" id="NFZS01000004">
    <property type="protein sequence ID" value="RAO75789.1"/>
    <property type="molecule type" value="Genomic_DNA"/>
</dbReference>
<sequence>MVYKSRIATEAQGIASGVSASIDTLREKIDEIRERVSGLKSERVQVEQSSISKGEAMARLDEWLADLRERGRIATQCLMSRDRSTPVIIHDANISEARRTVDMRDASSALVFLFHDSVRKTLAAEVETLYADETDAVESKAYDKRLSDLDRDLLALEMEEERLISYAENAGVIIHRRADADPRVLLED</sequence>
<evidence type="ECO:0000313" key="2">
    <source>
        <dbReference type="EMBL" id="RAO75789.1"/>
    </source>
</evidence>
<evidence type="ECO:0000313" key="3">
    <source>
        <dbReference type="Proteomes" id="UP000248926"/>
    </source>
</evidence>
<dbReference type="AlphaFoldDB" id="A0A328P1A7"/>
<dbReference type="RefSeq" id="WP_111984252.1">
    <property type="nucleotide sequence ID" value="NZ_NFZS01000004.1"/>
</dbReference>
<organism evidence="2 3">
    <name type="scientific">Dyella jiangningensis</name>
    <dbReference type="NCBI Taxonomy" id="1379159"/>
    <lineage>
        <taxon>Bacteria</taxon>
        <taxon>Pseudomonadati</taxon>
        <taxon>Pseudomonadota</taxon>
        <taxon>Gammaproteobacteria</taxon>
        <taxon>Lysobacterales</taxon>
        <taxon>Rhodanobacteraceae</taxon>
        <taxon>Dyella</taxon>
    </lineage>
</organism>
<keyword evidence="1" id="KW-0175">Coiled coil</keyword>
<comment type="caution">
    <text evidence="2">The sequence shown here is derived from an EMBL/GenBank/DDBJ whole genome shotgun (WGS) entry which is preliminary data.</text>
</comment>
<gene>
    <name evidence="2" type="ORF">CA260_17275</name>
</gene>
<dbReference type="OrthoDB" id="8404353at2"/>